<dbReference type="EMBL" id="JABSTR010000010">
    <property type="protein sequence ID" value="KAH9380074.1"/>
    <property type="molecule type" value="Genomic_DNA"/>
</dbReference>
<keyword evidence="1" id="KW-0472">Membrane</keyword>
<proteinExistence type="predicted"/>
<keyword evidence="3" id="KW-1185">Reference proteome</keyword>
<keyword evidence="1" id="KW-1133">Transmembrane helix</keyword>
<dbReference type="AlphaFoldDB" id="A0A9J6GX35"/>
<evidence type="ECO:0000313" key="3">
    <source>
        <dbReference type="Proteomes" id="UP000821853"/>
    </source>
</evidence>
<evidence type="ECO:0000256" key="1">
    <source>
        <dbReference type="SAM" id="Phobius"/>
    </source>
</evidence>
<keyword evidence="1" id="KW-0812">Transmembrane</keyword>
<organism evidence="2 3">
    <name type="scientific">Haemaphysalis longicornis</name>
    <name type="common">Bush tick</name>
    <dbReference type="NCBI Taxonomy" id="44386"/>
    <lineage>
        <taxon>Eukaryota</taxon>
        <taxon>Metazoa</taxon>
        <taxon>Ecdysozoa</taxon>
        <taxon>Arthropoda</taxon>
        <taxon>Chelicerata</taxon>
        <taxon>Arachnida</taxon>
        <taxon>Acari</taxon>
        <taxon>Parasitiformes</taxon>
        <taxon>Ixodida</taxon>
        <taxon>Ixodoidea</taxon>
        <taxon>Ixodidae</taxon>
        <taxon>Haemaphysalinae</taxon>
        <taxon>Haemaphysalis</taxon>
    </lineage>
</organism>
<evidence type="ECO:0000313" key="2">
    <source>
        <dbReference type="EMBL" id="KAH9380074.1"/>
    </source>
</evidence>
<feature type="transmembrane region" description="Helical" evidence="1">
    <location>
        <begin position="22"/>
        <end position="46"/>
    </location>
</feature>
<dbReference type="OMA" id="RWISTAC"/>
<name>A0A9J6GX35_HAELO</name>
<dbReference type="OrthoDB" id="6511996at2759"/>
<accession>A0A9J6GX35</accession>
<dbReference type="Proteomes" id="UP000821853">
    <property type="component" value="Chromosome 8"/>
</dbReference>
<sequence>MSGLEQMSVVDGRGANRGRKRLIVHVGLGVIVLLLIIDIVLLVLFFTAKSKNTGKATMAAARRRLRHTGGVVNRADDDEAYILLEDVSPSPLNTTFRRQTEILCNTSGCVWLQGYLRPLGSVDGEGLYRSVRAAGPCDDFHEHVCGKQRHSVYRDGVARLMNAVRDKVVGQSEVGLVTRGGQESTGRGSNAEQESKLNYGGVLKRCLKGEAVVTMDDVFRACVDTDDGTCPKSLPDVPLRITEDYFRENPYASVTDYASFIERIAPNVHLNQATHLDAAAGPNASSRSPLTRACRWVAQSARCHFQQNRRLKSSSELDLYLLIWKVLYFAPLLGNQFGELLVLAYKQPPDAHLQACLRIGEDVFSRETVEMVRAVLAEAVPSVNDRVLNFIWEAREASSVPNTARSLQQS</sequence>
<gene>
    <name evidence="2" type="ORF">HPB48_011167</name>
</gene>
<dbReference type="VEuPathDB" id="VectorBase:HLOH_041895"/>
<protein>
    <submittedName>
        <fullName evidence="2">Uncharacterized protein</fullName>
    </submittedName>
</protein>
<comment type="caution">
    <text evidence="2">The sequence shown here is derived from an EMBL/GenBank/DDBJ whole genome shotgun (WGS) entry which is preliminary data.</text>
</comment>
<reference evidence="2 3" key="1">
    <citation type="journal article" date="2020" name="Cell">
        <title>Large-Scale Comparative Analyses of Tick Genomes Elucidate Their Genetic Diversity and Vector Capacities.</title>
        <authorList>
            <consortium name="Tick Genome and Microbiome Consortium (TIGMIC)"/>
            <person name="Jia N."/>
            <person name="Wang J."/>
            <person name="Shi W."/>
            <person name="Du L."/>
            <person name="Sun Y."/>
            <person name="Zhan W."/>
            <person name="Jiang J.F."/>
            <person name="Wang Q."/>
            <person name="Zhang B."/>
            <person name="Ji P."/>
            <person name="Bell-Sakyi L."/>
            <person name="Cui X.M."/>
            <person name="Yuan T.T."/>
            <person name="Jiang B.G."/>
            <person name="Yang W.F."/>
            <person name="Lam T.T."/>
            <person name="Chang Q.C."/>
            <person name="Ding S.J."/>
            <person name="Wang X.J."/>
            <person name="Zhu J.G."/>
            <person name="Ruan X.D."/>
            <person name="Zhao L."/>
            <person name="Wei J.T."/>
            <person name="Ye R.Z."/>
            <person name="Que T.C."/>
            <person name="Du C.H."/>
            <person name="Zhou Y.H."/>
            <person name="Cheng J.X."/>
            <person name="Dai P.F."/>
            <person name="Guo W.B."/>
            <person name="Han X.H."/>
            <person name="Huang E.J."/>
            <person name="Li L.F."/>
            <person name="Wei W."/>
            <person name="Gao Y.C."/>
            <person name="Liu J.Z."/>
            <person name="Shao H.Z."/>
            <person name="Wang X."/>
            <person name="Wang C.C."/>
            <person name="Yang T.C."/>
            <person name="Huo Q.B."/>
            <person name="Li W."/>
            <person name="Chen H.Y."/>
            <person name="Chen S.E."/>
            <person name="Zhou L.G."/>
            <person name="Ni X.B."/>
            <person name="Tian J.H."/>
            <person name="Sheng Y."/>
            <person name="Liu T."/>
            <person name="Pan Y.S."/>
            <person name="Xia L.Y."/>
            <person name="Li J."/>
            <person name="Zhao F."/>
            <person name="Cao W.C."/>
        </authorList>
    </citation>
    <scope>NUCLEOTIDE SEQUENCE [LARGE SCALE GENOMIC DNA]</scope>
    <source>
        <strain evidence="2">HaeL-2018</strain>
    </source>
</reference>